<dbReference type="PROSITE" id="PS51375">
    <property type="entry name" value="PPR"/>
    <property type="match status" value="3"/>
</dbReference>
<feature type="repeat" description="PPR" evidence="3">
    <location>
        <begin position="11"/>
        <end position="45"/>
    </location>
</feature>
<dbReference type="PANTHER" id="PTHR47447:SF21">
    <property type="entry name" value="PENTACOTRIPEPTIDE-REPEAT REGION OF PRORP DOMAIN-CONTAINING PROTEIN"/>
    <property type="match status" value="1"/>
</dbReference>
<dbReference type="NCBIfam" id="TIGR00756">
    <property type="entry name" value="PPR"/>
    <property type="match status" value="2"/>
</dbReference>
<dbReference type="Gene3D" id="1.25.40.10">
    <property type="entry name" value="Tetratricopeptide repeat domain"/>
    <property type="match status" value="2"/>
</dbReference>
<feature type="non-terminal residue" evidence="5">
    <location>
        <position position="1"/>
    </location>
</feature>
<keyword evidence="6" id="KW-1185">Reference proteome</keyword>
<dbReference type="PANTHER" id="PTHR47447">
    <property type="entry name" value="OS03G0856100 PROTEIN"/>
    <property type="match status" value="1"/>
</dbReference>
<comment type="caution">
    <text evidence="5">The sequence shown here is derived from an EMBL/GenBank/DDBJ whole genome shotgun (WGS) entry which is preliminary data.</text>
</comment>
<dbReference type="Proteomes" id="UP001341840">
    <property type="component" value="Unassembled WGS sequence"/>
</dbReference>
<dbReference type="EMBL" id="JASCZI010000144">
    <property type="protein sequence ID" value="MED6109348.1"/>
    <property type="molecule type" value="Genomic_DNA"/>
</dbReference>
<feature type="repeat" description="PPR" evidence="3">
    <location>
        <begin position="46"/>
        <end position="80"/>
    </location>
</feature>
<dbReference type="InterPro" id="IPR011990">
    <property type="entry name" value="TPR-like_helical_dom_sf"/>
</dbReference>
<evidence type="ECO:0000256" key="1">
    <source>
        <dbReference type="ARBA" id="ARBA00007626"/>
    </source>
</evidence>
<organism evidence="5 6">
    <name type="scientific">Stylosanthes scabra</name>
    <dbReference type="NCBI Taxonomy" id="79078"/>
    <lineage>
        <taxon>Eukaryota</taxon>
        <taxon>Viridiplantae</taxon>
        <taxon>Streptophyta</taxon>
        <taxon>Embryophyta</taxon>
        <taxon>Tracheophyta</taxon>
        <taxon>Spermatophyta</taxon>
        <taxon>Magnoliopsida</taxon>
        <taxon>eudicotyledons</taxon>
        <taxon>Gunneridae</taxon>
        <taxon>Pentapetalae</taxon>
        <taxon>rosids</taxon>
        <taxon>fabids</taxon>
        <taxon>Fabales</taxon>
        <taxon>Fabaceae</taxon>
        <taxon>Papilionoideae</taxon>
        <taxon>50 kb inversion clade</taxon>
        <taxon>dalbergioids sensu lato</taxon>
        <taxon>Dalbergieae</taxon>
        <taxon>Pterocarpus clade</taxon>
        <taxon>Stylosanthes</taxon>
    </lineage>
</organism>
<feature type="region of interest" description="Disordered" evidence="4">
    <location>
        <begin position="253"/>
        <end position="273"/>
    </location>
</feature>
<gene>
    <name evidence="5" type="ORF">PIB30_032567</name>
</gene>
<feature type="compositionally biased region" description="Acidic residues" evidence="4">
    <location>
        <begin position="254"/>
        <end position="273"/>
    </location>
</feature>
<evidence type="ECO:0008006" key="7">
    <source>
        <dbReference type="Google" id="ProtNLM"/>
    </source>
</evidence>
<protein>
    <recommendedName>
        <fullName evidence="7">Pentatricopeptide repeat-containing protein</fullName>
    </recommendedName>
</protein>
<evidence type="ECO:0000313" key="5">
    <source>
        <dbReference type="EMBL" id="MED6109348.1"/>
    </source>
</evidence>
<name>A0ABU6QCW2_9FABA</name>
<sequence>FENLREKGWADGISYVTMMYLYKDMGRIDGAIEIAEEMKLLGLLRDCVSYNKVLVCYATYGQLYECAELIHEMISKKIMPNDGTLKVVFTVLKKGGFPIEAVVQLESSLKEGKPYARQAAITASYSLVGMHDLALKSVQTFLESEIDLDSFAYNVAIYAYGSAGEINKALNTYMKMQDKHLEPDIVTQINLVGCYGKAGMVEGVKRIFTQLRFGEIEPCESLFKAIIDAYKLCKRKDLVELVSQEMKLTLSLEENPEVESNTESENADEIGSDCDVLSEIESEDVDENGSDYDCFL</sequence>
<evidence type="ECO:0000313" key="6">
    <source>
        <dbReference type="Proteomes" id="UP001341840"/>
    </source>
</evidence>
<evidence type="ECO:0000256" key="3">
    <source>
        <dbReference type="PROSITE-ProRule" id="PRU00708"/>
    </source>
</evidence>
<evidence type="ECO:0000256" key="2">
    <source>
        <dbReference type="ARBA" id="ARBA00022737"/>
    </source>
</evidence>
<dbReference type="InterPro" id="IPR002885">
    <property type="entry name" value="PPR_rpt"/>
</dbReference>
<dbReference type="Pfam" id="PF13812">
    <property type="entry name" value="PPR_3"/>
    <property type="match status" value="1"/>
</dbReference>
<feature type="repeat" description="PPR" evidence="3">
    <location>
        <begin position="149"/>
        <end position="183"/>
    </location>
</feature>
<reference evidence="5 6" key="1">
    <citation type="journal article" date="2023" name="Plants (Basel)">
        <title>Bridging the Gap: Combining Genomics and Transcriptomics Approaches to Understand Stylosanthes scabra, an Orphan Legume from the Brazilian Caatinga.</title>
        <authorList>
            <person name="Ferreira-Neto J.R.C."/>
            <person name="da Silva M.D."/>
            <person name="Binneck E."/>
            <person name="de Melo N.F."/>
            <person name="da Silva R.H."/>
            <person name="de Melo A.L.T.M."/>
            <person name="Pandolfi V."/>
            <person name="Bustamante F.O."/>
            <person name="Brasileiro-Vidal A.C."/>
            <person name="Benko-Iseppon A.M."/>
        </authorList>
    </citation>
    <scope>NUCLEOTIDE SEQUENCE [LARGE SCALE GENOMIC DNA]</scope>
    <source>
        <tissue evidence="5">Leaves</tissue>
    </source>
</reference>
<accession>A0ABU6QCW2</accession>
<keyword evidence="2" id="KW-0677">Repeat</keyword>
<proteinExistence type="inferred from homology"/>
<evidence type="ECO:0000256" key="4">
    <source>
        <dbReference type="SAM" id="MobiDB-lite"/>
    </source>
</evidence>
<comment type="similarity">
    <text evidence="1">Belongs to the PPR family. P subfamily.</text>
</comment>
<dbReference type="Pfam" id="PF01535">
    <property type="entry name" value="PPR"/>
    <property type="match status" value="2"/>
</dbReference>